<proteinExistence type="predicted"/>
<organism evidence="1 2">
    <name type="scientific">Edaphochlamys debaryana</name>
    <dbReference type="NCBI Taxonomy" id="47281"/>
    <lineage>
        <taxon>Eukaryota</taxon>
        <taxon>Viridiplantae</taxon>
        <taxon>Chlorophyta</taxon>
        <taxon>core chlorophytes</taxon>
        <taxon>Chlorophyceae</taxon>
        <taxon>CS clade</taxon>
        <taxon>Chlamydomonadales</taxon>
        <taxon>Chlamydomonadales incertae sedis</taxon>
        <taxon>Edaphochlamys</taxon>
    </lineage>
</organism>
<protein>
    <submittedName>
        <fullName evidence="1">Uncharacterized protein</fullName>
    </submittedName>
</protein>
<keyword evidence="2" id="KW-1185">Reference proteome</keyword>
<dbReference type="AlphaFoldDB" id="A0A836BWT4"/>
<reference evidence="1" key="1">
    <citation type="journal article" date="2020" name="bioRxiv">
        <title>Comparative genomics of Chlamydomonas.</title>
        <authorList>
            <person name="Craig R.J."/>
            <person name="Hasan A.R."/>
            <person name="Ness R.W."/>
            <person name="Keightley P.D."/>
        </authorList>
    </citation>
    <scope>NUCLEOTIDE SEQUENCE</scope>
    <source>
        <strain evidence="1">CCAP 11/70</strain>
    </source>
</reference>
<comment type="caution">
    <text evidence="1">The sequence shown here is derived from an EMBL/GenBank/DDBJ whole genome shotgun (WGS) entry which is preliminary data.</text>
</comment>
<accession>A0A836BWT4</accession>
<sequence>MSSAVSVHFNGHHRMAVAKDRVAAASTILRESFRIDPSKADVDLMEGMAQRPSAPACQFILDIIASGAPVASAGAYEGLKTAGTEDFVHILELADLLDAAGIRTAALKLMEHRFKSPRDVTTIIHALSRPHLTQELLTHYIPSDPWRIRISPYALADILEATPVAFLLEWWKEAEAETETNTETNHFNSLTVIFDLARRDELDEDVQELLKEYLALERFQSPRAPGERTGFLKMSTCTGTERVTVVDLDNPCACLPETAHVAEMYWGLMHLRGPRPLDFLASWEEGHLDGANQDEVVLILDMNGELMYSQPGVGNRALHYAYRCLGNAVWIGE</sequence>
<name>A0A836BWT4_9CHLO</name>
<dbReference type="Proteomes" id="UP000612055">
    <property type="component" value="Unassembled WGS sequence"/>
</dbReference>
<gene>
    <name evidence="1" type="ORF">HYH03_011085</name>
</gene>
<dbReference type="EMBL" id="JAEHOE010000061">
    <property type="protein sequence ID" value="KAG2490449.1"/>
    <property type="molecule type" value="Genomic_DNA"/>
</dbReference>
<evidence type="ECO:0000313" key="1">
    <source>
        <dbReference type="EMBL" id="KAG2490449.1"/>
    </source>
</evidence>
<evidence type="ECO:0000313" key="2">
    <source>
        <dbReference type="Proteomes" id="UP000612055"/>
    </source>
</evidence>